<name>A0ACB5SW23_AMBMO</name>
<dbReference type="EMBL" id="BSXS01001034">
    <property type="protein sequence ID" value="GME74849.1"/>
    <property type="molecule type" value="Genomic_DNA"/>
</dbReference>
<gene>
    <name evidence="1" type="ORF">Amon02_000192300</name>
</gene>
<keyword evidence="2" id="KW-1185">Reference proteome</keyword>
<protein>
    <submittedName>
        <fullName evidence="1">Unnamed protein product</fullName>
    </submittedName>
</protein>
<dbReference type="Proteomes" id="UP001165064">
    <property type="component" value="Unassembled WGS sequence"/>
</dbReference>
<sequence>MFRQSLRSLARVNKFAGVRTYAEAANSDVLKLSLALPHTVCSSSILIPVTPINFTNSSIVPLVQIIIDYSFETHIVDWLFTTTSQLNVPGFSGEMGILANHVPIVEQLKPGVVEVIEEAGSTKYFISGGFINVLPNSKVNITTVEAFKLEDFSAENVKTLLAEAQKNAASADEAVSAEANIQIEVLESLQAAGVH</sequence>
<evidence type="ECO:0000313" key="2">
    <source>
        <dbReference type="Proteomes" id="UP001165064"/>
    </source>
</evidence>
<evidence type="ECO:0000313" key="1">
    <source>
        <dbReference type="EMBL" id="GME74849.1"/>
    </source>
</evidence>
<accession>A0ACB5SW23</accession>
<reference evidence="1" key="1">
    <citation type="submission" date="2023-04" db="EMBL/GenBank/DDBJ databases">
        <title>Ambrosiozyma monospora NBRC 10751.</title>
        <authorList>
            <person name="Ichikawa N."/>
            <person name="Sato H."/>
            <person name="Tonouchi N."/>
        </authorList>
    </citation>
    <scope>NUCLEOTIDE SEQUENCE</scope>
    <source>
        <strain evidence="1">NBRC 10751</strain>
    </source>
</reference>
<organism evidence="1 2">
    <name type="scientific">Ambrosiozyma monospora</name>
    <name type="common">Yeast</name>
    <name type="synonym">Endomycopsis monosporus</name>
    <dbReference type="NCBI Taxonomy" id="43982"/>
    <lineage>
        <taxon>Eukaryota</taxon>
        <taxon>Fungi</taxon>
        <taxon>Dikarya</taxon>
        <taxon>Ascomycota</taxon>
        <taxon>Saccharomycotina</taxon>
        <taxon>Pichiomycetes</taxon>
        <taxon>Pichiales</taxon>
        <taxon>Pichiaceae</taxon>
        <taxon>Ambrosiozyma</taxon>
    </lineage>
</organism>
<proteinExistence type="predicted"/>
<comment type="caution">
    <text evidence="1">The sequence shown here is derived from an EMBL/GenBank/DDBJ whole genome shotgun (WGS) entry which is preliminary data.</text>
</comment>